<dbReference type="InterPro" id="IPR056008">
    <property type="entry name" value="DUF7586"/>
</dbReference>
<accession>A0A3N0GF97</accession>
<dbReference type="SUPFAM" id="SSF56601">
    <property type="entry name" value="beta-lactamase/transpeptidase-like"/>
    <property type="match status" value="1"/>
</dbReference>
<dbReference type="GO" id="GO:0016787">
    <property type="term" value="F:hydrolase activity"/>
    <property type="evidence" value="ECO:0007669"/>
    <property type="project" value="UniProtKB-KW"/>
</dbReference>
<evidence type="ECO:0000313" key="5">
    <source>
        <dbReference type="Proteomes" id="UP000279994"/>
    </source>
</evidence>
<dbReference type="Pfam" id="PF24491">
    <property type="entry name" value="DUF7586"/>
    <property type="match status" value="1"/>
</dbReference>
<feature type="region of interest" description="Disordered" evidence="1">
    <location>
        <begin position="187"/>
        <end position="206"/>
    </location>
</feature>
<sequence length="420" mass="44833">MTATPEGWQAALARAQGAGRLPSVVGGVLHEGRLAWTGVAGDTPGVEQQYRIGSITKTLTAVLVLQCRDEDLLDLDDPLGRHLPESGYRDVTLRALLSHTSGMQAEPVGPWWERSPGVPVPDLLAANDGTGRVLEPGMAFHYSNLGFALLGEVVARLRGADWWSLVSDRLLGPLGMSRTTYGATAPHAQGSSVDHFAGTRHDEPHADTRAMAPAGQLWSTVEDLARWLAFLASGHPDVLERSTLLEMAAPVAPAREYGLGLRLLRGQQGVLVGHTGSMPGFLATAFVDQATGDGVVALTNATTGVATDRLALDLLVGGDPGADPVESWVPSASVPGEVAELLGLWFWGNSALELRWHNGFLESHTLAPPELSDRYAVTPDQIVGVAGYHLGEILHVHRRADGTVDHLECTTFVYTRHPVR</sequence>
<proteinExistence type="predicted"/>
<dbReference type="OrthoDB" id="3863176at2"/>
<gene>
    <name evidence="4" type="ORF">EFL26_23630</name>
</gene>
<dbReference type="Proteomes" id="UP000279994">
    <property type="component" value="Unassembled WGS sequence"/>
</dbReference>
<dbReference type="InterPro" id="IPR012338">
    <property type="entry name" value="Beta-lactam/transpept-like"/>
</dbReference>
<feature type="domain" description="DUF7586" evidence="3">
    <location>
        <begin position="334"/>
        <end position="416"/>
    </location>
</feature>
<evidence type="ECO:0000259" key="3">
    <source>
        <dbReference type="Pfam" id="PF24491"/>
    </source>
</evidence>
<evidence type="ECO:0000256" key="1">
    <source>
        <dbReference type="SAM" id="MobiDB-lite"/>
    </source>
</evidence>
<dbReference type="PANTHER" id="PTHR46825">
    <property type="entry name" value="D-ALANYL-D-ALANINE-CARBOXYPEPTIDASE/ENDOPEPTIDASE AMPH"/>
    <property type="match status" value="1"/>
</dbReference>
<keyword evidence="5" id="KW-1185">Reference proteome</keyword>
<comment type="caution">
    <text evidence="4">The sequence shown here is derived from an EMBL/GenBank/DDBJ whole genome shotgun (WGS) entry which is preliminary data.</text>
</comment>
<dbReference type="InterPro" id="IPR001466">
    <property type="entry name" value="Beta-lactam-related"/>
</dbReference>
<dbReference type="InterPro" id="IPR050491">
    <property type="entry name" value="AmpC-like"/>
</dbReference>
<dbReference type="Pfam" id="PF00144">
    <property type="entry name" value="Beta-lactamase"/>
    <property type="match status" value="1"/>
</dbReference>
<dbReference type="RefSeq" id="WP_123225376.1">
    <property type="nucleotide sequence ID" value="NZ_RJSF01000049.1"/>
</dbReference>
<dbReference type="AlphaFoldDB" id="A0A3N0GF97"/>
<protein>
    <submittedName>
        <fullName evidence="4">Class A beta-lactamase-related serine hydrolase</fullName>
    </submittedName>
</protein>
<feature type="domain" description="Beta-lactamase-related" evidence="2">
    <location>
        <begin position="12"/>
        <end position="309"/>
    </location>
</feature>
<dbReference type="PANTHER" id="PTHR46825:SF7">
    <property type="entry name" value="D-ALANYL-D-ALANINE CARBOXYPEPTIDASE"/>
    <property type="match status" value="1"/>
</dbReference>
<reference evidence="4 5" key="1">
    <citation type="submission" date="2018-11" db="EMBL/GenBank/DDBJ databases">
        <authorList>
            <person name="Li F."/>
        </authorList>
    </citation>
    <scope>NUCLEOTIDE SEQUENCE [LARGE SCALE GENOMIC DNA]</scope>
    <source>
        <strain evidence="4 5">Gsoil 818</strain>
    </source>
</reference>
<evidence type="ECO:0000259" key="2">
    <source>
        <dbReference type="Pfam" id="PF00144"/>
    </source>
</evidence>
<dbReference type="Gene3D" id="3.40.710.10">
    <property type="entry name" value="DD-peptidase/beta-lactamase superfamily"/>
    <property type="match status" value="1"/>
</dbReference>
<feature type="compositionally biased region" description="Basic and acidic residues" evidence="1">
    <location>
        <begin position="197"/>
        <end position="206"/>
    </location>
</feature>
<dbReference type="EMBL" id="RJSF01000049">
    <property type="protein sequence ID" value="RNM11137.1"/>
    <property type="molecule type" value="Genomic_DNA"/>
</dbReference>
<keyword evidence="4" id="KW-0378">Hydrolase</keyword>
<organism evidence="4 5">
    <name type="scientific">Nocardioides pocheonensis</name>
    <dbReference type="NCBI Taxonomy" id="661485"/>
    <lineage>
        <taxon>Bacteria</taxon>
        <taxon>Bacillati</taxon>
        <taxon>Actinomycetota</taxon>
        <taxon>Actinomycetes</taxon>
        <taxon>Propionibacteriales</taxon>
        <taxon>Nocardioidaceae</taxon>
        <taxon>Nocardioides</taxon>
    </lineage>
</organism>
<name>A0A3N0GF97_9ACTN</name>
<evidence type="ECO:0000313" key="4">
    <source>
        <dbReference type="EMBL" id="RNM11137.1"/>
    </source>
</evidence>